<organism evidence="2 3">
    <name type="scientific">Orbus sasakiae</name>
    <dbReference type="NCBI Taxonomy" id="1078475"/>
    <lineage>
        <taxon>Bacteria</taxon>
        <taxon>Pseudomonadati</taxon>
        <taxon>Pseudomonadota</taxon>
        <taxon>Gammaproteobacteria</taxon>
        <taxon>Orbales</taxon>
        <taxon>Orbaceae</taxon>
        <taxon>Orbus</taxon>
    </lineage>
</organism>
<evidence type="ECO:0000313" key="3">
    <source>
        <dbReference type="Proteomes" id="UP001500171"/>
    </source>
</evidence>
<keyword evidence="1" id="KW-1133">Transmembrane helix</keyword>
<keyword evidence="1" id="KW-0472">Membrane</keyword>
<accession>A0ABP9NAS1</accession>
<dbReference type="EMBL" id="BAABHY010000006">
    <property type="protein sequence ID" value="GAA5113393.1"/>
    <property type="molecule type" value="Genomic_DNA"/>
</dbReference>
<dbReference type="RefSeq" id="WP_345492073.1">
    <property type="nucleotide sequence ID" value="NZ_BAABHY010000006.1"/>
</dbReference>
<keyword evidence="1" id="KW-0812">Transmembrane</keyword>
<dbReference type="Pfam" id="PF05449">
    <property type="entry name" value="Phage_holin_3_7"/>
    <property type="match status" value="1"/>
</dbReference>
<sequence length="104" mass="11797">MILLTNAAICLAIAIRLFLYQRGQSNYKLSYALLAWGLVCSSAAVAILIFFNQLSQAQTAQTFMNLLVFICMFKTKGNISQFIYHLFWQSKATAPRQNKKVKIL</sequence>
<gene>
    <name evidence="2" type="ORF">GCM10023211_21440</name>
</gene>
<comment type="caution">
    <text evidence="2">The sequence shown here is derived from an EMBL/GenBank/DDBJ whole genome shotgun (WGS) entry which is preliminary data.</text>
</comment>
<reference evidence="3" key="1">
    <citation type="journal article" date="2019" name="Int. J. Syst. Evol. Microbiol.">
        <title>The Global Catalogue of Microorganisms (GCM) 10K type strain sequencing project: providing services to taxonomists for standard genome sequencing and annotation.</title>
        <authorList>
            <consortium name="The Broad Institute Genomics Platform"/>
            <consortium name="The Broad Institute Genome Sequencing Center for Infectious Disease"/>
            <person name="Wu L."/>
            <person name="Ma J."/>
        </authorList>
    </citation>
    <scope>NUCLEOTIDE SEQUENCE [LARGE SCALE GENOMIC DNA]</scope>
    <source>
        <strain evidence="3">JCM 18050</strain>
    </source>
</reference>
<feature type="transmembrane region" description="Helical" evidence="1">
    <location>
        <begin position="30"/>
        <end position="51"/>
    </location>
</feature>
<evidence type="ECO:0000256" key="1">
    <source>
        <dbReference type="SAM" id="Phobius"/>
    </source>
</evidence>
<dbReference type="InterPro" id="IPR008473">
    <property type="entry name" value="Phage_holin_3_7"/>
</dbReference>
<keyword evidence="3" id="KW-1185">Reference proteome</keyword>
<feature type="transmembrane region" description="Helical" evidence="1">
    <location>
        <begin position="63"/>
        <end position="87"/>
    </location>
</feature>
<evidence type="ECO:0008006" key="4">
    <source>
        <dbReference type="Google" id="ProtNLM"/>
    </source>
</evidence>
<evidence type="ECO:0000313" key="2">
    <source>
        <dbReference type="EMBL" id="GAA5113393.1"/>
    </source>
</evidence>
<protein>
    <recommendedName>
        <fullName evidence="4">Phage holin family protein</fullName>
    </recommendedName>
</protein>
<name>A0ABP9NAS1_9GAMM</name>
<dbReference type="Proteomes" id="UP001500171">
    <property type="component" value="Unassembled WGS sequence"/>
</dbReference>
<proteinExistence type="predicted"/>